<gene>
    <name evidence="1" type="ORF">CLV79_104109</name>
    <name evidence="2" type="ORF">LOS8367_01842</name>
</gene>
<evidence type="ECO:0000313" key="2">
    <source>
        <dbReference type="EMBL" id="SLN42545.1"/>
    </source>
</evidence>
<evidence type="ECO:0000313" key="3">
    <source>
        <dbReference type="Proteomes" id="UP000193495"/>
    </source>
</evidence>
<dbReference type="SUPFAM" id="SSF55961">
    <property type="entry name" value="Bet v1-like"/>
    <property type="match status" value="1"/>
</dbReference>
<dbReference type="EMBL" id="FWFY01000004">
    <property type="protein sequence ID" value="SLN42545.1"/>
    <property type="molecule type" value="Genomic_DNA"/>
</dbReference>
<protein>
    <recommendedName>
        <fullName evidence="5">Polyketide cyclase / dehydrase and lipid transport</fullName>
    </recommendedName>
</protein>
<reference evidence="2 3" key="1">
    <citation type="submission" date="2017-03" db="EMBL/GenBank/DDBJ databases">
        <authorList>
            <person name="Afonso C.L."/>
            <person name="Miller P.J."/>
            <person name="Scott M.A."/>
            <person name="Spackman E."/>
            <person name="Goraichik I."/>
            <person name="Dimitrov K.M."/>
            <person name="Suarez D.L."/>
            <person name="Swayne D.E."/>
        </authorList>
    </citation>
    <scope>NUCLEOTIDE SEQUENCE [LARGE SCALE GENOMIC DNA]</scope>
    <source>
        <strain evidence="2 3">CECT 8367</strain>
    </source>
</reference>
<organism evidence="2 3">
    <name type="scientific">Limimaricola soesokkakensis</name>
    <dbReference type="NCBI Taxonomy" id="1343159"/>
    <lineage>
        <taxon>Bacteria</taxon>
        <taxon>Pseudomonadati</taxon>
        <taxon>Pseudomonadota</taxon>
        <taxon>Alphaproteobacteria</taxon>
        <taxon>Rhodobacterales</taxon>
        <taxon>Paracoccaceae</taxon>
        <taxon>Limimaricola</taxon>
    </lineage>
</organism>
<keyword evidence="4" id="KW-1185">Reference proteome</keyword>
<dbReference type="Proteomes" id="UP000193495">
    <property type="component" value="Unassembled WGS sequence"/>
</dbReference>
<proteinExistence type="predicted"/>
<dbReference type="AlphaFoldDB" id="A0A1X6Z6W2"/>
<dbReference type="EMBL" id="PYGB01000004">
    <property type="protein sequence ID" value="PSK86679.1"/>
    <property type="molecule type" value="Genomic_DNA"/>
</dbReference>
<dbReference type="Gene3D" id="3.30.530.20">
    <property type="match status" value="1"/>
</dbReference>
<accession>A0A1X6Z6W2</accession>
<sequence length="155" mass="17013">MELSSQQRVAAPRDFVFAQASDFTAFERQALRRGIEVESRGGPEALGRGWSASVPVMGREREIAAEIVGYAAPEDYTVRGESSGVEILVRVETLPEEEFGHSRLGLSVTLAPRSMPGRLVLQSLKLARGSLESRLAGRLEGYAREIEARWARRAG</sequence>
<evidence type="ECO:0000313" key="1">
    <source>
        <dbReference type="EMBL" id="PSK86679.1"/>
    </source>
</evidence>
<dbReference type="CDD" id="cd07812">
    <property type="entry name" value="SRPBCC"/>
    <property type="match status" value="1"/>
</dbReference>
<dbReference type="RefSeq" id="WP_085896175.1">
    <property type="nucleotide sequence ID" value="NZ_FWFY01000004.1"/>
</dbReference>
<evidence type="ECO:0000313" key="4">
    <source>
        <dbReference type="Proteomes" id="UP000240624"/>
    </source>
</evidence>
<dbReference type="InterPro" id="IPR023393">
    <property type="entry name" value="START-like_dom_sf"/>
</dbReference>
<evidence type="ECO:0008006" key="5">
    <source>
        <dbReference type="Google" id="ProtNLM"/>
    </source>
</evidence>
<dbReference type="Proteomes" id="UP000240624">
    <property type="component" value="Unassembled WGS sequence"/>
</dbReference>
<reference evidence="1 4" key="2">
    <citation type="submission" date="2018-03" db="EMBL/GenBank/DDBJ databases">
        <title>Genomic Encyclopedia of Archaeal and Bacterial Type Strains, Phase II (KMG-II): from individual species to whole genera.</title>
        <authorList>
            <person name="Goeker M."/>
        </authorList>
    </citation>
    <scope>NUCLEOTIDE SEQUENCE [LARGE SCALE GENOMIC DNA]</scope>
    <source>
        <strain evidence="1 4">DSM 29956</strain>
    </source>
</reference>
<name>A0A1X6Z6W2_9RHOB</name>
<dbReference type="OrthoDB" id="7860307at2"/>